<comment type="caution">
    <text evidence="2">The sequence shown here is derived from an EMBL/GenBank/DDBJ whole genome shotgun (WGS) entry which is preliminary data.</text>
</comment>
<name>A0A5D4S657_9BACI</name>
<keyword evidence="1" id="KW-1133">Transmembrane helix</keyword>
<evidence type="ECO:0008006" key="4">
    <source>
        <dbReference type="Google" id="ProtNLM"/>
    </source>
</evidence>
<feature type="transmembrane region" description="Helical" evidence="1">
    <location>
        <begin position="33"/>
        <end position="52"/>
    </location>
</feature>
<keyword evidence="1" id="KW-0472">Membrane</keyword>
<dbReference type="RefSeq" id="WP_148990356.1">
    <property type="nucleotide sequence ID" value="NZ_VTEV01000019.1"/>
</dbReference>
<dbReference type="OrthoDB" id="9958477at2"/>
<evidence type="ECO:0000313" key="3">
    <source>
        <dbReference type="Proteomes" id="UP000322524"/>
    </source>
</evidence>
<evidence type="ECO:0000313" key="2">
    <source>
        <dbReference type="EMBL" id="TYS58399.1"/>
    </source>
</evidence>
<dbReference type="Proteomes" id="UP000322524">
    <property type="component" value="Unassembled WGS sequence"/>
</dbReference>
<gene>
    <name evidence="2" type="ORF">FZC76_22640</name>
</gene>
<sequence length="189" mass="22261">MQKQVDITFEIQEKDYIQLFSNMPALKFQKYKAVFTIIIINIVLYFSIMLYAKSLEFTPEQFALANLLALAVHGTITTILLIKFRKKYKKMVLDIAKEKYQEITGEKIEMMLDKDLNIILINKRSIPLFEEHIKIISTSENYLIYIGSKIHSNKIFVPKKGDKYYKKNLSHIIQYLTELENAQLIEENK</sequence>
<keyword evidence="1" id="KW-0812">Transmembrane</keyword>
<proteinExistence type="predicted"/>
<reference evidence="2 3" key="1">
    <citation type="submission" date="2019-08" db="EMBL/GenBank/DDBJ databases">
        <title>Bacillus genomes from the desert of Cuatro Cienegas, Coahuila.</title>
        <authorList>
            <person name="Olmedo-Alvarez G."/>
        </authorList>
    </citation>
    <scope>NUCLEOTIDE SEQUENCE [LARGE SCALE GENOMIC DNA]</scope>
    <source>
        <strain evidence="2 3">CH28_1T</strain>
    </source>
</reference>
<evidence type="ECO:0000256" key="1">
    <source>
        <dbReference type="SAM" id="Phobius"/>
    </source>
</evidence>
<feature type="transmembrane region" description="Helical" evidence="1">
    <location>
        <begin position="64"/>
        <end position="82"/>
    </location>
</feature>
<accession>A0A5D4S657</accession>
<dbReference type="EMBL" id="VTEV01000019">
    <property type="protein sequence ID" value="TYS58399.1"/>
    <property type="molecule type" value="Genomic_DNA"/>
</dbReference>
<dbReference type="AlphaFoldDB" id="A0A5D4S657"/>
<protein>
    <recommendedName>
        <fullName evidence="4">YcxB-like protein domain-containing protein</fullName>
    </recommendedName>
</protein>
<organism evidence="2 3">
    <name type="scientific">Sutcliffiella horikoshii</name>
    <dbReference type="NCBI Taxonomy" id="79883"/>
    <lineage>
        <taxon>Bacteria</taxon>
        <taxon>Bacillati</taxon>
        <taxon>Bacillota</taxon>
        <taxon>Bacilli</taxon>
        <taxon>Bacillales</taxon>
        <taxon>Bacillaceae</taxon>
        <taxon>Sutcliffiella</taxon>
    </lineage>
</organism>